<keyword evidence="1" id="KW-0812">Transmembrane</keyword>
<organism evidence="2 3">
    <name type="scientific">Teichococcus aestuarii</name>
    <dbReference type="NCBI Taxonomy" id="568898"/>
    <lineage>
        <taxon>Bacteria</taxon>
        <taxon>Pseudomonadati</taxon>
        <taxon>Pseudomonadota</taxon>
        <taxon>Alphaproteobacteria</taxon>
        <taxon>Acetobacterales</taxon>
        <taxon>Roseomonadaceae</taxon>
        <taxon>Roseomonas</taxon>
    </lineage>
</organism>
<dbReference type="Proteomes" id="UP000245048">
    <property type="component" value="Unassembled WGS sequence"/>
</dbReference>
<dbReference type="EMBL" id="PDOA01000003">
    <property type="protein sequence ID" value="PWC29672.1"/>
    <property type="molecule type" value="Genomic_DNA"/>
</dbReference>
<proteinExistence type="predicted"/>
<keyword evidence="1" id="KW-0472">Membrane</keyword>
<feature type="transmembrane region" description="Helical" evidence="1">
    <location>
        <begin position="59"/>
        <end position="81"/>
    </location>
</feature>
<evidence type="ECO:0008006" key="4">
    <source>
        <dbReference type="Google" id="ProtNLM"/>
    </source>
</evidence>
<gene>
    <name evidence="2" type="ORF">CR165_06985</name>
</gene>
<evidence type="ECO:0000313" key="3">
    <source>
        <dbReference type="Proteomes" id="UP000245048"/>
    </source>
</evidence>
<feature type="transmembrane region" description="Helical" evidence="1">
    <location>
        <begin position="21"/>
        <end position="47"/>
    </location>
</feature>
<keyword evidence="1" id="KW-1133">Transmembrane helix</keyword>
<dbReference type="Pfam" id="PF11003">
    <property type="entry name" value="DUF2842"/>
    <property type="match status" value="1"/>
</dbReference>
<sequence length="85" mass="9791">MLPGPPDRGLAKRRRPAKSRFMPRILLACLAGFCFLALYLVVVLRIADWMLGLHWALQVPFFVLAGLAWVFPIRALMFWAARRPR</sequence>
<evidence type="ECO:0000256" key="1">
    <source>
        <dbReference type="SAM" id="Phobius"/>
    </source>
</evidence>
<keyword evidence="3" id="KW-1185">Reference proteome</keyword>
<accession>A0A2U1V6Z8</accession>
<reference evidence="3" key="1">
    <citation type="submission" date="2017-10" db="EMBL/GenBank/DDBJ databases">
        <authorList>
            <person name="Toshchakov S.V."/>
            <person name="Goeva M.A."/>
        </authorList>
    </citation>
    <scope>NUCLEOTIDE SEQUENCE [LARGE SCALE GENOMIC DNA]</scope>
    <source>
        <strain evidence="3">JR1/69-1-13</strain>
    </source>
</reference>
<protein>
    <recommendedName>
        <fullName evidence="4">DUF2842 domain-containing protein</fullName>
    </recommendedName>
</protein>
<name>A0A2U1V6Z8_9PROT</name>
<evidence type="ECO:0000313" key="2">
    <source>
        <dbReference type="EMBL" id="PWC29672.1"/>
    </source>
</evidence>
<comment type="caution">
    <text evidence="2">The sequence shown here is derived from an EMBL/GenBank/DDBJ whole genome shotgun (WGS) entry which is preliminary data.</text>
</comment>
<dbReference type="InterPro" id="IPR021265">
    <property type="entry name" value="DUF2842"/>
</dbReference>
<dbReference type="AlphaFoldDB" id="A0A2U1V6Z8"/>